<dbReference type="Gene3D" id="3.40.50.720">
    <property type="entry name" value="NAD(P)-binding Rossmann-like Domain"/>
    <property type="match status" value="1"/>
</dbReference>
<keyword evidence="2" id="KW-0560">Oxidoreductase</keyword>
<evidence type="ECO:0000256" key="2">
    <source>
        <dbReference type="ARBA" id="ARBA00023002"/>
    </source>
</evidence>
<dbReference type="AlphaFoldDB" id="A0A7V4XRM7"/>
<dbReference type="InterPro" id="IPR036291">
    <property type="entry name" value="NAD(P)-bd_dom_sf"/>
</dbReference>
<reference evidence="5" key="1">
    <citation type="journal article" date="2020" name="mSystems">
        <title>Genome- and Community-Level Interaction Insights into Carbon Utilization and Element Cycling Functions of Hydrothermarchaeota in Hydrothermal Sediment.</title>
        <authorList>
            <person name="Zhou Z."/>
            <person name="Liu Y."/>
            <person name="Xu W."/>
            <person name="Pan J."/>
            <person name="Luo Z.H."/>
            <person name="Li M."/>
        </authorList>
    </citation>
    <scope>NUCLEOTIDE SEQUENCE [LARGE SCALE GENOMIC DNA]</scope>
    <source>
        <strain evidence="5">SpSt-855</strain>
    </source>
</reference>
<dbReference type="InterPro" id="IPR000683">
    <property type="entry name" value="Gfo/Idh/MocA-like_OxRdtase_N"/>
</dbReference>
<dbReference type="Pfam" id="PF22725">
    <property type="entry name" value="GFO_IDH_MocA_C3"/>
    <property type="match status" value="1"/>
</dbReference>
<dbReference type="SUPFAM" id="SSF51735">
    <property type="entry name" value="NAD(P)-binding Rossmann-fold domains"/>
    <property type="match status" value="1"/>
</dbReference>
<dbReference type="Gene3D" id="3.30.360.10">
    <property type="entry name" value="Dihydrodipicolinate Reductase, domain 2"/>
    <property type="match status" value="1"/>
</dbReference>
<dbReference type="GO" id="GO:0000166">
    <property type="term" value="F:nucleotide binding"/>
    <property type="evidence" value="ECO:0007669"/>
    <property type="project" value="InterPro"/>
</dbReference>
<comment type="caution">
    <text evidence="5">The sequence shown here is derived from an EMBL/GenBank/DDBJ whole genome shotgun (WGS) entry which is preliminary data.</text>
</comment>
<dbReference type="InterPro" id="IPR055170">
    <property type="entry name" value="GFO_IDH_MocA-like_dom"/>
</dbReference>
<comment type="similarity">
    <text evidence="1">Belongs to the Gfo/Idh/MocA family.</text>
</comment>
<sequence length="346" mass="37964">MAAASSALPLHAEPQKPLRFAPVGLGDISDIFMRACAQSSKCKVTALVTGHAKEKAPKYEALYGISPKNVYNYENYDEIAHNPEIDAVYIGLPNSMHAEYTIRAAKAGKHVLCEKPMAISSKECQQMIDACRENNVKLMIAYRVHYDPMWQQIRTLARSGAIGEIQGFQGGFYGIKMHGWRLHPKLSGGGSLLDLGIYPLNAIRWFTGEEPEHFAAQVTPKVPGTRFAEVEESIEFNMRFPSGILASSGSSYGENAPAYLSVDGTHGNLWVEPAFYYDGLKYHGTTIHGPVSGVSPGKQPYQFVYEADHFADCVRYNRTPATPGEEGLKDMLAIEAIYRAAGAPIA</sequence>
<dbReference type="PRINTS" id="PR01775">
    <property type="entry name" value="GLFROXRDTASE"/>
</dbReference>
<gene>
    <name evidence="5" type="ORF">ENW50_03875</name>
</gene>
<feature type="domain" description="Gfo/Idh/MocA-like oxidoreductase N-terminal" evidence="3">
    <location>
        <begin position="19"/>
        <end position="142"/>
    </location>
</feature>
<proteinExistence type="inferred from homology"/>
<feature type="domain" description="GFO/IDH/MocA-like oxidoreductase" evidence="4">
    <location>
        <begin position="150"/>
        <end position="269"/>
    </location>
</feature>
<dbReference type="Pfam" id="PF01408">
    <property type="entry name" value="GFO_IDH_MocA"/>
    <property type="match status" value="1"/>
</dbReference>
<dbReference type="InterPro" id="IPR050984">
    <property type="entry name" value="Gfo/Idh/MocA_domain"/>
</dbReference>
<protein>
    <submittedName>
        <fullName evidence="5">Gfo/Idh/MocA family oxidoreductase</fullName>
    </submittedName>
</protein>
<evidence type="ECO:0000259" key="4">
    <source>
        <dbReference type="Pfam" id="PF22725"/>
    </source>
</evidence>
<evidence type="ECO:0000256" key="1">
    <source>
        <dbReference type="ARBA" id="ARBA00010928"/>
    </source>
</evidence>
<dbReference type="EMBL" id="DTKL01000019">
    <property type="protein sequence ID" value="HGY93815.1"/>
    <property type="molecule type" value="Genomic_DNA"/>
</dbReference>
<dbReference type="PANTHER" id="PTHR22604:SF105">
    <property type="entry name" value="TRANS-1,2-DIHYDROBENZENE-1,2-DIOL DEHYDROGENASE"/>
    <property type="match status" value="1"/>
</dbReference>
<dbReference type="GO" id="GO:0016491">
    <property type="term" value="F:oxidoreductase activity"/>
    <property type="evidence" value="ECO:0007669"/>
    <property type="project" value="UniProtKB-KW"/>
</dbReference>
<accession>A0A7V4XRM7</accession>
<dbReference type="SUPFAM" id="SSF55347">
    <property type="entry name" value="Glyceraldehyde-3-phosphate dehydrogenase-like, C-terminal domain"/>
    <property type="match status" value="1"/>
</dbReference>
<dbReference type="InterPro" id="IPR008354">
    <property type="entry name" value="Glc-Fru_OxRdtase_bac"/>
</dbReference>
<organism evidence="5">
    <name type="scientific">Acidobacterium capsulatum</name>
    <dbReference type="NCBI Taxonomy" id="33075"/>
    <lineage>
        <taxon>Bacteria</taxon>
        <taxon>Pseudomonadati</taxon>
        <taxon>Acidobacteriota</taxon>
        <taxon>Terriglobia</taxon>
        <taxon>Terriglobales</taxon>
        <taxon>Acidobacteriaceae</taxon>
        <taxon>Acidobacterium</taxon>
    </lineage>
</organism>
<evidence type="ECO:0000313" key="5">
    <source>
        <dbReference type="EMBL" id="HGY93815.1"/>
    </source>
</evidence>
<name>A0A7V4XRM7_9BACT</name>
<dbReference type="PANTHER" id="PTHR22604">
    <property type="entry name" value="OXIDOREDUCTASES"/>
    <property type="match status" value="1"/>
</dbReference>
<evidence type="ECO:0000259" key="3">
    <source>
        <dbReference type="Pfam" id="PF01408"/>
    </source>
</evidence>